<evidence type="ECO:0000313" key="3">
    <source>
        <dbReference type="Proteomes" id="UP000823941"/>
    </source>
</evidence>
<dbReference type="EMBL" id="JAHIBW010000006">
    <property type="protein sequence ID" value="KAG7310052.1"/>
    <property type="molecule type" value="Genomic_DNA"/>
</dbReference>
<comment type="caution">
    <text evidence="2">The sequence shown here is derived from an EMBL/GenBank/DDBJ whole genome shotgun (WGS) entry which is preliminary data.</text>
</comment>
<dbReference type="Proteomes" id="UP000823941">
    <property type="component" value="Chromosome 6"/>
</dbReference>
<proteinExistence type="predicted"/>
<keyword evidence="3" id="KW-1185">Reference proteome</keyword>
<reference evidence="2 3" key="1">
    <citation type="submission" date="2021-06" db="EMBL/GenBank/DDBJ databases">
        <title>A haploid diamondback moth (Plutella xylostella L.) genome assembly resolves 31 chromosomes and identifies a diamide resistance mutation.</title>
        <authorList>
            <person name="Ward C.M."/>
            <person name="Perry K.D."/>
            <person name="Baker G."/>
            <person name="Powis K."/>
            <person name="Heckel D.G."/>
            <person name="Baxter S.W."/>
        </authorList>
    </citation>
    <scope>NUCLEOTIDE SEQUENCE [LARGE SCALE GENOMIC DNA]</scope>
    <source>
        <strain evidence="2 3">LV</strain>
        <tissue evidence="2">Single pupa</tissue>
    </source>
</reference>
<evidence type="ECO:0000256" key="1">
    <source>
        <dbReference type="SAM" id="Phobius"/>
    </source>
</evidence>
<evidence type="ECO:0000313" key="2">
    <source>
        <dbReference type="EMBL" id="KAG7310052.1"/>
    </source>
</evidence>
<name>A0ABQ7QYC4_PLUXY</name>
<feature type="transmembrane region" description="Helical" evidence="1">
    <location>
        <begin position="43"/>
        <end position="65"/>
    </location>
</feature>
<gene>
    <name evidence="2" type="ORF">JYU34_004584</name>
</gene>
<sequence length="93" mass="10918">MLIQRPYTREIATIVIIIIIVIRSVGIVSHFNYKLVHLIINNWTSGVIFFLHFYHMLTFILPYFFGDGCEGFFSDLNNFICFLAHVFFCNSSF</sequence>
<keyword evidence="1" id="KW-1133">Transmembrane helix</keyword>
<keyword evidence="1" id="KW-0472">Membrane</keyword>
<keyword evidence="1" id="KW-0812">Transmembrane</keyword>
<accession>A0ABQ7QYC4</accession>
<organism evidence="2 3">
    <name type="scientific">Plutella xylostella</name>
    <name type="common">Diamondback moth</name>
    <name type="synonym">Plutella maculipennis</name>
    <dbReference type="NCBI Taxonomy" id="51655"/>
    <lineage>
        <taxon>Eukaryota</taxon>
        <taxon>Metazoa</taxon>
        <taxon>Ecdysozoa</taxon>
        <taxon>Arthropoda</taxon>
        <taxon>Hexapoda</taxon>
        <taxon>Insecta</taxon>
        <taxon>Pterygota</taxon>
        <taxon>Neoptera</taxon>
        <taxon>Endopterygota</taxon>
        <taxon>Lepidoptera</taxon>
        <taxon>Glossata</taxon>
        <taxon>Ditrysia</taxon>
        <taxon>Yponomeutoidea</taxon>
        <taxon>Plutellidae</taxon>
        <taxon>Plutella</taxon>
    </lineage>
</organism>
<protein>
    <submittedName>
        <fullName evidence="2">Uncharacterized protein</fullName>
    </submittedName>
</protein>
<feature type="transmembrane region" description="Helical" evidence="1">
    <location>
        <begin position="12"/>
        <end position="31"/>
    </location>
</feature>